<dbReference type="SMART" id="SM00833">
    <property type="entry name" value="CobW_C"/>
    <property type="match status" value="1"/>
</dbReference>
<dbReference type="Pfam" id="PF00650">
    <property type="entry name" value="CRAL_TRIO"/>
    <property type="match status" value="1"/>
</dbReference>
<dbReference type="SUPFAM" id="SSF90002">
    <property type="entry name" value="Hypothetical protein YjiA, C-terminal domain"/>
    <property type="match status" value="1"/>
</dbReference>
<dbReference type="InterPro" id="IPR001251">
    <property type="entry name" value="CRAL-TRIO_dom"/>
</dbReference>
<dbReference type="SMART" id="SM00516">
    <property type="entry name" value="SEC14"/>
    <property type="match status" value="1"/>
</dbReference>
<dbReference type="SUPFAM" id="SSF52087">
    <property type="entry name" value="CRAL/TRIO domain"/>
    <property type="match status" value="1"/>
</dbReference>
<dbReference type="GO" id="GO:0016020">
    <property type="term" value="C:membrane"/>
    <property type="evidence" value="ECO:0007669"/>
    <property type="project" value="TreeGrafter"/>
</dbReference>
<dbReference type="Gene3D" id="3.40.525.10">
    <property type="entry name" value="CRAL-TRIO lipid binding domain"/>
    <property type="match status" value="1"/>
</dbReference>
<keyword evidence="1" id="KW-0547">Nucleotide-binding</keyword>
<reference evidence="5" key="1">
    <citation type="submission" date="2025-08" db="UniProtKB">
        <authorList>
            <consortium name="RefSeq"/>
        </authorList>
    </citation>
    <scope>IDENTIFICATION</scope>
</reference>
<dbReference type="STRING" id="121845.A0A3Q0J7T3"/>
<dbReference type="InterPro" id="IPR036865">
    <property type="entry name" value="CRAL-TRIO_dom_sf"/>
</dbReference>
<evidence type="ECO:0000313" key="5">
    <source>
        <dbReference type="RefSeq" id="XP_026684511.1"/>
    </source>
</evidence>
<keyword evidence="2" id="KW-0143">Chaperone</keyword>
<dbReference type="PROSITE" id="PS50191">
    <property type="entry name" value="CRAL_TRIO"/>
    <property type="match status" value="1"/>
</dbReference>
<sequence length="465" mass="53545">MLSRLVKSHEEHLPAVLEEIGTNPEQLKKDVASLREWYSYQTHLPQDTKDCVLASFLVGCKNSMEIAKRKLDMFYSERRHYPDIYGSCDPASHELTKSYKTIYTITIPTLTPDGSTVSMLKLKNPDPDQYSPLDPIKRLNMMYDLMLDQTTISSKNYLIYDYIDSTPAHVAKVNPLIVKTHLAERYIRRWQEYAQSTDIRRVFYSSISTSSLLCFQSFLPVRVKGLIIINCPKFAVTTYNIMRNFMSEKLSSRVHVYAEGASVLSKHIPQEILPKDYGGNADYTLESLNDYWHDTLIEHRDWFLNESLHNSDESKRPADSKYKVEDALVDLDKILDLKAYSELKQRSAHHFDSPNHPHLDKTIGTVTLEFNDVVTKSCLDKFLQKILWEKLTDSSGNTVDIIRMKGIVRVSDEESPVLIQAVYDTYDIEHVQQDLDVSTLVFIGRCLDKTQLYDTLKDCIPSSKS</sequence>
<dbReference type="Proteomes" id="UP000079169">
    <property type="component" value="Unplaced"/>
</dbReference>
<feature type="domain" description="CRAL-TRIO" evidence="3">
    <location>
        <begin position="95"/>
        <end position="285"/>
    </location>
</feature>
<dbReference type="PANTHER" id="PTHR10174:SF224">
    <property type="entry name" value="RETINOL-BINDING PROTEIN PINTA"/>
    <property type="match status" value="1"/>
</dbReference>
<dbReference type="InterPro" id="IPR011629">
    <property type="entry name" value="CobW-like_C"/>
</dbReference>
<evidence type="ECO:0000259" key="3">
    <source>
        <dbReference type="PROSITE" id="PS50191"/>
    </source>
</evidence>
<dbReference type="PaxDb" id="121845-A0A3Q0J7T3"/>
<dbReference type="Pfam" id="PF07683">
    <property type="entry name" value="CobW_C"/>
    <property type="match status" value="1"/>
</dbReference>
<dbReference type="Gene3D" id="3.30.1220.10">
    <property type="entry name" value="CobW-like, C-terminal domain"/>
    <property type="match status" value="1"/>
</dbReference>
<dbReference type="KEGG" id="dci:103516258"/>
<dbReference type="PRINTS" id="PR00180">
    <property type="entry name" value="CRETINALDHBP"/>
</dbReference>
<evidence type="ECO:0000313" key="4">
    <source>
        <dbReference type="Proteomes" id="UP000079169"/>
    </source>
</evidence>
<protein>
    <submittedName>
        <fullName evidence="5">Alpha-tocopherol transfer protein-like</fullName>
    </submittedName>
</protein>
<dbReference type="AlphaFoldDB" id="A0A3Q0J7T3"/>
<evidence type="ECO:0000256" key="2">
    <source>
        <dbReference type="ARBA" id="ARBA00023186"/>
    </source>
</evidence>
<dbReference type="GO" id="GO:0000166">
    <property type="term" value="F:nucleotide binding"/>
    <property type="evidence" value="ECO:0007669"/>
    <property type="project" value="UniProtKB-KW"/>
</dbReference>
<dbReference type="InterPro" id="IPR036627">
    <property type="entry name" value="CobW-likC_sf"/>
</dbReference>
<dbReference type="RefSeq" id="XP_026684511.1">
    <property type="nucleotide sequence ID" value="XM_026828710.1"/>
</dbReference>
<dbReference type="InterPro" id="IPR036273">
    <property type="entry name" value="CRAL/TRIO_N_dom_sf"/>
</dbReference>
<evidence type="ECO:0000256" key="1">
    <source>
        <dbReference type="ARBA" id="ARBA00022741"/>
    </source>
</evidence>
<organism evidence="4 5">
    <name type="scientific">Diaphorina citri</name>
    <name type="common">Asian citrus psyllid</name>
    <dbReference type="NCBI Taxonomy" id="121845"/>
    <lineage>
        <taxon>Eukaryota</taxon>
        <taxon>Metazoa</taxon>
        <taxon>Ecdysozoa</taxon>
        <taxon>Arthropoda</taxon>
        <taxon>Hexapoda</taxon>
        <taxon>Insecta</taxon>
        <taxon>Pterygota</taxon>
        <taxon>Neoptera</taxon>
        <taxon>Paraneoptera</taxon>
        <taxon>Hemiptera</taxon>
        <taxon>Sternorrhyncha</taxon>
        <taxon>Psylloidea</taxon>
        <taxon>Psyllidae</taxon>
        <taxon>Diaphorininae</taxon>
        <taxon>Diaphorina</taxon>
    </lineage>
</organism>
<keyword evidence="4" id="KW-1185">Reference proteome</keyword>
<accession>A0A3Q0J7T3</accession>
<dbReference type="CDD" id="cd00170">
    <property type="entry name" value="SEC14"/>
    <property type="match status" value="1"/>
</dbReference>
<proteinExistence type="predicted"/>
<dbReference type="GO" id="GO:1902936">
    <property type="term" value="F:phosphatidylinositol bisphosphate binding"/>
    <property type="evidence" value="ECO:0007669"/>
    <property type="project" value="TreeGrafter"/>
</dbReference>
<name>A0A3Q0J7T3_DIACI</name>
<gene>
    <name evidence="5" type="primary">LOC103516258</name>
</gene>
<dbReference type="GeneID" id="103516258"/>
<dbReference type="SUPFAM" id="SSF46938">
    <property type="entry name" value="CRAL/TRIO N-terminal domain"/>
    <property type="match status" value="1"/>
</dbReference>
<dbReference type="PANTHER" id="PTHR10174">
    <property type="entry name" value="ALPHA-TOCOPHEROL TRANSFER PROTEIN-RELATED"/>
    <property type="match status" value="1"/>
</dbReference>